<dbReference type="SUPFAM" id="SSF56954">
    <property type="entry name" value="Outer membrane efflux proteins (OEP)"/>
    <property type="match status" value="1"/>
</dbReference>
<dbReference type="eggNOG" id="COG1538">
    <property type="taxonomic scope" value="Bacteria"/>
</dbReference>
<dbReference type="KEGG" id="rta:Rta_37100"/>
<keyword evidence="2" id="KW-0472">Membrane</keyword>
<feature type="chain" id="PRO_5001438690" evidence="2">
    <location>
        <begin position="25"/>
        <end position="482"/>
    </location>
</feature>
<evidence type="ECO:0000313" key="5">
    <source>
        <dbReference type="Proteomes" id="UP000008385"/>
    </source>
</evidence>
<dbReference type="HOGENOM" id="CLU_012817_13_0_4"/>
<comment type="subcellular location">
    <subcellularLocation>
        <location evidence="2">Cell membrane</location>
        <topology evidence="2">Lipid-anchor</topology>
    </subcellularLocation>
</comment>
<feature type="signal peptide" evidence="2">
    <location>
        <begin position="1"/>
        <end position="24"/>
    </location>
</feature>
<evidence type="ECO:0000313" key="4">
    <source>
        <dbReference type="EMBL" id="AEG94825.1"/>
    </source>
</evidence>
<proteinExistence type="inferred from homology"/>
<dbReference type="RefSeq" id="WP_013903053.1">
    <property type="nucleotide sequence ID" value="NC_015677.1"/>
</dbReference>
<dbReference type="Gene3D" id="1.20.1600.10">
    <property type="entry name" value="Outer membrane efflux proteins (OEP)"/>
    <property type="match status" value="1"/>
</dbReference>
<dbReference type="EMBL" id="CP000245">
    <property type="protein sequence ID" value="AEG94825.1"/>
    <property type="molecule type" value="Genomic_DNA"/>
</dbReference>
<dbReference type="PATRIC" id="fig|365046.3.peg.3801"/>
<keyword evidence="2" id="KW-0732">Signal</keyword>
<evidence type="ECO:0000256" key="1">
    <source>
        <dbReference type="ARBA" id="ARBA00007613"/>
    </source>
</evidence>
<keyword evidence="2" id="KW-0449">Lipoprotein</keyword>
<keyword evidence="2" id="KW-0564">Palmitate</keyword>
<reference evidence="4 5" key="2">
    <citation type="journal article" date="2011" name="PLoS ONE">
        <title>The Cyst-Dividing Bacterium Ramlibacter tataouinensis TTB310 Genome Reveals a Well-Stocked Toolbox for Adaptation to a Desert Environment.</title>
        <authorList>
            <person name="De Luca G."/>
            <person name="Barakat M."/>
            <person name="Ortet P."/>
            <person name="Fochesato S."/>
            <person name="Jourlin-Castelli C."/>
            <person name="Ansaldi M."/>
            <person name="Py B."/>
            <person name="Fichant G."/>
            <person name="Coutinho P.M."/>
            <person name="Voulhoux R."/>
            <person name="Bastien O."/>
            <person name="Marechal E."/>
            <person name="Henrissat B."/>
            <person name="Quentin Y."/>
            <person name="Noirot P."/>
            <person name="Filloux A."/>
            <person name="Mejean V."/>
            <person name="Dubow M.S."/>
            <person name="Barras F."/>
            <person name="Barbe V."/>
            <person name="Weissenbach J."/>
            <person name="Mihalcescu I."/>
            <person name="Vermeglio A."/>
            <person name="Achouak W."/>
            <person name="Heulin T."/>
        </authorList>
    </citation>
    <scope>NUCLEOTIDE SEQUENCE [LARGE SCALE GENOMIC DNA]</scope>
    <source>
        <strain evidence="5">ATCC BAA-407 / DSM 14655 / LMG 21543 / TTB310</strain>
    </source>
</reference>
<dbReference type="InterPro" id="IPR003423">
    <property type="entry name" value="OMP_efflux"/>
</dbReference>
<dbReference type="PROSITE" id="PS51257">
    <property type="entry name" value="PROKAR_LIPOPROTEIN"/>
    <property type="match status" value="1"/>
</dbReference>
<comment type="similarity">
    <text evidence="1 2">Belongs to the outer membrane factor (OMF) (TC 1.B.17) family.</text>
</comment>
<keyword evidence="2" id="KW-1134">Transmembrane beta strand</keyword>
<evidence type="ECO:0000256" key="2">
    <source>
        <dbReference type="RuleBase" id="RU362097"/>
    </source>
</evidence>
<gene>
    <name evidence="4" type="ordered locus">Rta_37100</name>
</gene>
<dbReference type="AlphaFoldDB" id="F5Y257"/>
<dbReference type="Proteomes" id="UP000008385">
    <property type="component" value="Chromosome"/>
</dbReference>
<sequence>MRPRRCGLALALCAPLLLAACAVARPPAAVPAVPAPQWYAAAPPLPHDGAVADLSQWWRQWDEPVLVELIDAAQAASPSVSQAATRIAQARATRVAAGAALQPGLDAVASATRSNTQPPIPLATTLQAGLQAAWELDLFGGNRATADAAQARLQGAQAGWHAARVSVAAETANGYIALRSCLRQLQVTENDARSRAETARLTQLSMEAGFTAPASAALTRASAAEAAARMIQQRAQCETELKSLVALTGLAEPELRRKVAPLPVETSQGALFSIASVPAGLLAQRPDVYQAELEVAAASAEVGAARADRYPRLTLSGSVAAGRVRVGGVESDAQTWSIGPLALSLPLLDGGRRAANEEAARARYEDAAVQYRARVRQAIGEVEQALVALDSARSRNDEALVAAEGYRASFTATEARFRSGLASLFELEDARRSQLAAETALVSLQRERAAAWVQLYRATGGGWRRAGDDSAPAGAGAAGLQR</sequence>
<organism evidence="4 5">
    <name type="scientific">Ramlibacter tataouinensis (strain ATCC BAA-407 / DSM 14655 / LMG 21543 / TTB310)</name>
    <dbReference type="NCBI Taxonomy" id="365046"/>
    <lineage>
        <taxon>Bacteria</taxon>
        <taxon>Pseudomonadati</taxon>
        <taxon>Pseudomonadota</taxon>
        <taxon>Betaproteobacteria</taxon>
        <taxon>Burkholderiales</taxon>
        <taxon>Comamonadaceae</taxon>
        <taxon>Ramlibacter</taxon>
    </lineage>
</organism>
<dbReference type="PANTHER" id="PTHR30203:SF29">
    <property type="entry name" value="PROTEIN CYAE"/>
    <property type="match status" value="1"/>
</dbReference>
<name>F5Y257_RAMTT</name>
<dbReference type="STRING" id="365046.Rta_37100"/>
<reference evidence="5" key="1">
    <citation type="submission" date="2006-01" db="EMBL/GenBank/DDBJ databases">
        <title>Genome of the cyst-dividing bacterium Ramlibacter tataouinensis.</title>
        <authorList>
            <person name="Barakat M."/>
            <person name="Ortet P."/>
            <person name="De Luca G."/>
            <person name="Jourlin-Castelli C."/>
            <person name="Ansaldi M."/>
            <person name="Py B."/>
            <person name="Fichant G."/>
            <person name="Coutinho P."/>
            <person name="Voulhoux R."/>
            <person name="Bastien O."/>
            <person name="Roy S."/>
            <person name="Marechal E."/>
            <person name="Henrissat B."/>
            <person name="Quentin Y."/>
            <person name="Noirot P."/>
            <person name="Filloux A."/>
            <person name="Mejean V."/>
            <person name="DuBow M."/>
            <person name="Barras F."/>
            <person name="Heulin T."/>
        </authorList>
    </citation>
    <scope>NUCLEOTIDE SEQUENCE [LARGE SCALE GENOMIC DNA]</scope>
    <source>
        <strain evidence="5">ATCC BAA-407 / DSM 14655 / LMG 21543 / TTB310</strain>
    </source>
</reference>
<dbReference type="GO" id="GO:0015562">
    <property type="term" value="F:efflux transmembrane transporter activity"/>
    <property type="evidence" value="ECO:0007669"/>
    <property type="project" value="InterPro"/>
</dbReference>
<feature type="region of interest" description="Disordered" evidence="3">
    <location>
        <begin position="462"/>
        <end position="482"/>
    </location>
</feature>
<dbReference type="PANTHER" id="PTHR30203">
    <property type="entry name" value="OUTER MEMBRANE CATION EFFLUX PROTEIN"/>
    <property type="match status" value="1"/>
</dbReference>
<keyword evidence="2" id="KW-0812">Transmembrane</keyword>
<dbReference type="OrthoDB" id="9770517at2"/>
<dbReference type="Gene3D" id="2.20.200.10">
    <property type="entry name" value="Outer membrane efflux proteins (OEP)"/>
    <property type="match status" value="1"/>
</dbReference>
<dbReference type="Pfam" id="PF02321">
    <property type="entry name" value="OEP"/>
    <property type="match status" value="2"/>
</dbReference>
<evidence type="ECO:0000256" key="3">
    <source>
        <dbReference type="SAM" id="MobiDB-lite"/>
    </source>
</evidence>
<dbReference type="InterPro" id="IPR010131">
    <property type="entry name" value="MdtP/NodT-like"/>
</dbReference>
<dbReference type="GO" id="GO:0005886">
    <property type="term" value="C:plasma membrane"/>
    <property type="evidence" value="ECO:0007669"/>
    <property type="project" value="UniProtKB-SubCell"/>
</dbReference>
<keyword evidence="5" id="KW-1185">Reference proteome</keyword>
<dbReference type="NCBIfam" id="TIGR01845">
    <property type="entry name" value="outer_NodT"/>
    <property type="match status" value="1"/>
</dbReference>
<protein>
    <submittedName>
        <fullName evidence="4">Candidate outer membrane channel</fullName>
    </submittedName>
</protein>
<feature type="compositionally biased region" description="Low complexity" evidence="3">
    <location>
        <begin position="469"/>
        <end position="482"/>
    </location>
</feature>
<accession>F5Y257</accession>